<keyword evidence="6" id="KW-0560">Oxidoreductase</keyword>
<dbReference type="RefSeq" id="WP_154791955.1">
    <property type="nucleotide sequence ID" value="NZ_WMBB01000033.1"/>
</dbReference>
<evidence type="ECO:0000256" key="9">
    <source>
        <dbReference type="ARBA" id="ARBA00023221"/>
    </source>
</evidence>
<dbReference type="InterPro" id="IPR054617">
    <property type="entry name" value="HsaA"/>
</dbReference>
<dbReference type="SUPFAM" id="SSF56645">
    <property type="entry name" value="Acyl-CoA dehydrogenase NM domain-like"/>
    <property type="match status" value="1"/>
</dbReference>
<dbReference type="PIRSF" id="PIRSF016578">
    <property type="entry name" value="HsaA"/>
    <property type="match status" value="1"/>
</dbReference>
<dbReference type="AlphaFoldDB" id="A0A6I3L5I2"/>
<evidence type="ECO:0000313" key="17">
    <source>
        <dbReference type="EMBL" id="MTE17542.1"/>
    </source>
</evidence>
<evidence type="ECO:0000256" key="3">
    <source>
        <dbReference type="ARBA" id="ARBA00022643"/>
    </source>
</evidence>
<evidence type="ECO:0000256" key="6">
    <source>
        <dbReference type="ARBA" id="ARBA00023002"/>
    </source>
</evidence>
<evidence type="ECO:0000256" key="4">
    <source>
        <dbReference type="ARBA" id="ARBA00022797"/>
    </source>
</evidence>
<name>A0A6I3L5I2_9NOCA</name>
<dbReference type="CDD" id="cd01159">
    <property type="entry name" value="NcnH"/>
    <property type="match status" value="1"/>
</dbReference>
<protein>
    <recommendedName>
        <fullName evidence="13">Flavin-dependent monooxygenase, oxygenase subunit HsaA</fullName>
        <ecNumber evidence="12">1.14.14.12</ecNumber>
    </recommendedName>
    <alternativeName>
        <fullName evidence="15">3-hydroxy-9,10-secoandrosta-1,3,5(10)-triene-9,17-dione 4-hydroxylase, oxygenase subunit</fullName>
    </alternativeName>
    <alternativeName>
        <fullName evidence="14">3-hydroxy-9,10-secoandrosta-1,3,5(10)-triene-9,17-dione monooxygenase</fullName>
    </alternativeName>
</protein>
<keyword evidence="7 17" id="KW-0503">Monooxygenase</keyword>
<proteinExistence type="inferred from homology"/>
<comment type="similarity">
    <text evidence="10">Belongs to the HpaH/HsaA monooxygenase family.</text>
</comment>
<evidence type="ECO:0000256" key="15">
    <source>
        <dbReference type="ARBA" id="ARBA00083879"/>
    </source>
</evidence>
<organism evidence="17 18">
    <name type="scientific">Nocardia aurantiaca</name>
    <dbReference type="NCBI Taxonomy" id="2675850"/>
    <lineage>
        <taxon>Bacteria</taxon>
        <taxon>Bacillati</taxon>
        <taxon>Actinomycetota</taxon>
        <taxon>Actinomycetes</taxon>
        <taxon>Mycobacteriales</taxon>
        <taxon>Nocardiaceae</taxon>
        <taxon>Nocardia</taxon>
    </lineage>
</organism>
<evidence type="ECO:0000259" key="16">
    <source>
        <dbReference type="Pfam" id="PF08028"/>
    </source>
</evidence>
<dbReference type="InterPro" id="IPR009100">
    <property type="entry name" value="AcylCoA_DH/oxidase_NM_dom_sf"/>
</dbReference>
<evidence type="ECO:0000256" key="8">
    <source>
        <dbReference type="ARBA" id="ARBA00023098"/>
    </source>
</evidence>
<dbReference type="EMBL" id="WMBB01000033">
    <property type="protein sequence ID" value="MTE17542.1"/>
    <property type="molecule type" value="Genomic_DNA"/>
</dbReference>
<feature type="domain" description="Acyl-CoA dehydrogenase C-terminal" evidence="16">
    <location>
        <begin position="235"/>
        <end position="367"/>
    </location>
</feature>
<dbReference type="GO" id="GO:0036383">
    <property type="term" value="F:3-hydroxy-9,10-secoandrosta-1,3,5(10)-triene-9,17-dione monooxygenase activity"/>
    <property type="evidence" value="ECO:0007669"/>
    <property type="project" value="UniProtKB-EC"/>
</dbReference>
<dbReference type="Gene3D" id="2.40.110.10">
    <property type="entry name" value="Butyryl-CoA Dehydrogenase, subunit A, domain 2"/>
    <property type="match status" value="1"/>
</dbReference>
<dbReference type="GO" id="GO:0008202">
    <property type="term" value="P:steroid metabolic process"/>
    <property type="evidence" value="ECO:0007669"/>
    <property type="project" value="UniProtKB-KW"/>
</dbReference>
<dbReference type="PANTHER" id="PTHR48083">
    <property type="entry name" value="MEDIUM-CHAIN SPECIFIC ACYL-COA DEHYDROGENASE, MITOCHONDRIAL-RELATED"/>
    <property type="match status" value="1"/>
</dbReference>
<keyword evidence="8" id="KW-0443">Lipid metabolism</keyword>
<sequence length="389" mass="42439">MAEEIIDRVEALLPTLRDRAQETEDLRRIPEQSIKDLQETGFFKLLQPRQWGGHAADPVVFYDTVRTIASACGSTGWVAGILGIHNWHLALFDQRAQQDVWGEDADVRIASSYAPMGAGVVTEDGSGYLVNGAWAWSSGCDHADWVVVGGPVIKDGKPVDFGSFLIPRSDYRIDDVWHVVGLRGTGSNTVVVENVFVPTHRFLGFAAMGQLKSPGLEHNADPVYKMPWGTIHPTTISTPIVGMAYGALAAHIEHQGQRVRAAYAGEHAKDDPFGKVRIAEAASDIDAAWRQLSGNIADEYACLVAGREIPFELRARARRDQVRATGRAVASIDRLFEAAGATALMEGTALQRFWRDAHAGRVHAANDAERAYVMYGNHAFGLPIGDTMV</sequence>
<dbReference type="GO" id="GO:0005737">
    <property type="term" value="C:cytoplasm"/>
    <property type="evidence" value="ECO:0007669"/>
    <property type="project" value="TreeGrafter"/>
</dbReference>
<dbReference type="InterPro" id="IPR036250">
    <property type="entry name" value="AcylCo_DH-like_C"/>
</dbReference>
<dbReference type="EC" id="1.14.14.12" evidence="12"/>
<evidence type="ECO:0000256" key="11">
    <source>
        <dbReference type="ARBA" id="ARBA00060577"/>
    </source>
</evidence>
<evidence type="ECO:0000256" key="1">
    <source>
        <dbReference type="ARBA" id="ARBA00005202"/>
    </source>
</evidence>
<dbReference type="FunFam" id="2.40.110.10:FF:000021">
    <property type="entry name" value="Flavin-dependent monooxygenase, oxygenase subunit"/>
    <property type="match status" value="1"/>
</dbReference>
<accession>A0A6I3L5I2</accession>
<evidence type="ECO:0000313" key="18">
    <source>
        <dbReference type="Proteomes" id="UP000432464"/>
    </source>
</evidence>
<dbReference type="NCBIfam" id="NF045629">
    <property type="entry name" value="monooxsub_HsaA"/>
    <property type="match status" value="1"/>
</dbReference>
<dbReference type="Gene3D" id="1.10.540.10">
    <property type="entry name" value="Acyl-CoA dehydrogenase/oxidase, N-terminal domain"/>
    <property type="match status" value="1"/>
</dbReference>
<keyword evidence="4" id="KW-0058">Aromatic hydrocarbons catabolism</keyword>
<dbReference type="InterPro" id="IPR050741">
    <property type="entry name" value="Acyl-CoA_dehydrogenase"/>
</dbReference>
<evidence type="ECO:0000256" key="12">
    <source>
        <dbReference type="ARBA" id="ARBA00066424"/>
    </source>
</evidence>
<keyword evidence="9" id="KW-0753">Steroid metabolism</keyword>
<dbReference type="GO" id="GO:0033539">
    <property type="term" value="P:fatty acid beta-oxidation using acyl-CoA dehydrogenase"/>
    <property type="evidence" value="ECO:0007669"/>
    <property type="project" value="TreeGrafter"/>
</dbReference>
<comment type="pathway">
    <text evidence="11">Steroid biosynthesis.</text>
</comment>
<dbReference type="Gene3D" id="1.20.140.10">
    <property type="entry name" value="Butyryl-CoA Dehydrogenase, subunit A, domain 3"/>
    <property type="match status" value="1"/>
</dbReference>
<keyword evidence="5" id="KW-0442">Lipid degradation</keyword>
<evidence type="ECO:0000256" key="14">
    <source>
        <dbReference type="ARBA" id="ARBA00082428"/>
    </source>
</evidence>
<dbReference type="GO" id="GO:0050660">
    <property type="term" value="F:flavin adenine dinucleotide binding"/>
    <property type="evidence" value="ECO:0007669"/>
    <property type="project" value="InterPro"/>
</dbReference>
<evidence type="ECO:0000256" key="10">
    <source>
        <dbReference type="ARBA" id="ARBA00049661"/>
    </source>
</evidence>
<dbReference type="InterPro" id="IPR046373">
    <property type="entry name" value="Acyl-CoA_Oxase/DH_mid-dom_sf"/>
</dbReference>
<evidence type="ECO:0000256" key="13">
    <source>
        <dbReference type="ARBA" id="ARBA00068484"/>
    </source>
</evidence>
<dbReference type="InterPro" id="IPR013107">
    <property type="entry name" value="Acyl-CoA_DH_C"/>
</dbReference>
<dbReference type="InterPro" id="IPR037069">
    <property type="entry name" value="AcylCoA_DH/ox_N_sf"/>
</dbReference>
<comment type="pathway">
    <text evidence="1">Lipid metabolism; steroid biosynthesis.</text>
</comment>
<keyword evidence="3" id="KW-0288">FMN</keyword>
<evidence type="ECO:0000256" key="2">
    <source>
        <dbReference type="ARBA" id="ARBA00022630"/>
    </source>
</evidence>
<keyword evidence="18" id="KW-1185">Reference proteome</keyword>
<dbReference type="SUPFAM" id="SSF47203">
    <property type="entry name" value="Acyl-CoA dehydrogenase C-terminal domain-like"/>
    <property type="match status" value="1"/>
</dbReference>
<evidence type="ECO:0000256" key="7">
    <source>
        <dbReference type="ARBA" id="ARBA00023033"/>
    </source>
</evidence>
<gene>
    <name evidence="17" type="ORF">GLP40_33015</name>
</gene>
<dbReference type="Pfam" id="PF08028">
    <property type="entry name" value="Acyl-CoA_dh_2"/>
    <property type="match status" value="1"/>
</dbReference>
<comment type="caution">
    <text evidence="17">The sequence shown here is derived from an EMBL/GenBank/DDBJ whole genome shotgun (WGS) entry which is preliminary data.</text>
</comment>
<dbReference type="Proteomes" id="UP000432464">
    <property type="component" value="Unassembled WGS sequence"/>
</dbReference>
<dbReference type="PANTHER" id="PTHR48083:SF19">
    <property type="entry name" value="FLAVIN-DEPENDENT MONOOXYGENASE, OXYGENASE SUBUNIT HSAA"/>
    <property type="match status" value="1"/>
</dbReference>
<keyword evidence="2" id="KW-0285">Flavoprotein</keyword>
<evidence type="ECO:0000256" key="5">
    <source>
        <dbReference type="ARBA" id="ARBA00022963"/>
    </source>
</evidence>
<reference evidence="17 18" key="1">
    <citation type="submission" date="2019-11" db="EMBL/GenBank/DDBJ databases">
        <title>Nocardia sp. nov. CT2-14 isolated from soil.</title>
        <authorList>
            <person name="Kanchanasin P."/>
            <person name="Tanasupawat S."/>
            <person name="Yuki M."/>
            <person name="Kudo T."/>
        </authorList>
    </citation>
    <scope>NUCLEOTIDE SEQUENCE [LARGE SCALE GENOMIC DNA]</scope>
    <source>
        <strain evidence="17 18">CT2-14</strain>
    </source>
</reference>
<dbReference type="GO" id="GO:0003995">
    <property type="term" value="F:acyl-CoA dehydrogenase activity"/>
    <property type="evidence" value="ECO:0007669"/>
    <property type="project" value="TreeGrafter"/>
</dbReference>